<accession>A0A9P3CYB1</accession>
<dbReference type="InterPro" id="IPR029063">
    <property type="entry name" value="SAM-dependent_MTases_sf"/>
</dbReference>
<evidence type="ECO:0008006" key="3">
    <source>
        <dbReference type="Google" id="ProtNLM"/>
    </source>
</evidence>
<dbReference type="SUPFAM" id="SSF53335">
    <property type="entry name" value="S-adenosyl-L-methionine-dependent methyltransferases"/>
    <property type="match status" value="1"/>
</dbReference>
<reference evidence="1 2" key="1">
    <citation type="submission" date="2021-01" db="EMBL/GenBank/DDBJ databases">
        <title>Cercospora kikuchii MAFF 305040 whole genome shotgun sequence.</title>
        <authorList>
            <person name="Kashiwa T."/>
            <person name="Suzuki T."/>
        </authorList>
    </citation>
    <scope>NUCLEOTIDE SEQUENCE [LARGE SCALE GENOMIC DNA]</scope>
    <source>
        <strain evidence="1 2">MAFF 305040</strain>
    </source>
</reference>
<sequence length="314" mass="35510">MAASIPSSVIADTYVANNPRYHTDKDAPYVLPNDEAEHARLDLQSKHISAIMDHKVIQASIPKNIKNAQMLDVGCGTGIVTDLIANSFPIATMYGLDISPVPNTRVHPPNTHFLKGNILQQKPYEWVAQTPSTSPWPESADSELFDFIYSRFLVFGINDWPGYIRKVFDLLKPGACAEIHDVSWDVYNGSDANLSDSWSWFRAMRAAGSEQGLDLSCGEKIQAWMEDAGFVDIKVKTYPWPIGGQWAQDRVWREFGHFEADQLPAMNWHLIPRLLQGRGYTEDQIHAFRAEMRENLKPREGNHLVMYVVVGRKP</sequence>
<gene>
    <name evidence="1" type="ORF">CKM354_001128800</name>
</gene>
<evidence type="ECO:0000313" key="1">
    <source>
        <dbReference type="EMBL" id="GIZ48220.1"/>
    </source>
</evidence>
<dbReference type="Pfam" id="PF13489">
    <property type="entry name" value="Methyltransf_23"/>
    <property type="match status" value="1"/>
</dbReference>
<keyword evidence="2" id="KW-1185">Reference proteome</keyword>
<dbReference type="PANTHER" id="PTHR43591">
    <property type="entry name" value="METHYLTRANSFERASE"/>
    <property type="match status" value="1"/>
</dbReference>
<dbReference type="Gene3D" id="3.40.50.150">
    <property type="entry name" value="Vaccinia Virus protein VP39"/>
    <property type="match status" value="1"/>
</dbReference>
<proteinExistence type="predicted"/>
<dbReference type="RefSeq" id="XP_044662707.1">
    <property type="nucleotide sequence ID" value="XM_044806772.1"/>
</dbReference>
<dbReference type="AlphaFoldDB" id="A0A9P3CYB1"/>
<dbReference type="OrthoDB" id="10017101at2759"/>
<dbReference type="Proteomes" id="UP000825890">
    <property type="component" value="Unassembled WGS sequence"/>
</dbReference>
<protein>
    <recommendedName>
        <fullName evidence="3">S-adenosyl-L-methionine-dependent methyltransferase</fullName>
    </recommendedName>
</protein>
<evidence type="ECO:0000313" key="2">
    <source>
        <dbReference type="Proteomes" id="UP000825890"/>
    </source>
</evidence>
<dbReference type="GeneID" id="68296863"/>
<dbReference type="CDD" id="cd02440">
    <property type="entry name" value="AdoMet_MTases"/>
    <property type="match status" value="1"/>
</dbReference>
<comment type="caution">
    <text evidence="1">The sequence shown here is derived from an EMBL/GenBank/DDBJ whole genome shotgun (WGS) entry which is preliminary data.</text>
</comment>
<name>A0A9P3CYB1_9PEZI</name>
<dbReference type="PANTHER" id="PTHR43591:SF10">
    <property type="entry name" value="ABC TRANSMEMBRANE TYPE-1 DOMAIN-CONTAINING PROTEIN-RELATED"/>
    <property type="match status" value="1"/>
</dbReference>
<dbReference type="GO" id="GO:0008168">
    <property type="term" value="F:methyltransferase activity"/>
    <property type="evidence" value="ECO:0007669"/>
    <property type="project" value="TreeGrafter"/>
</dbReference>
<organism evidence="1 2">
    <name type="scientific">Cercospora kikuchii</name>
    <dbReference type="NCBI Taxonomy" id="84275"/>
    <lineage>
        <taxon>Eukaryota</taxon>
        <taxon>Fungi</taxon>
        <taxon>Dikarya</taxon>
        <taxon>Ascomycota</taxon>
        <taxon>Pezizomycotina</taxon>
        <taxon>Dothideomycetes</taxon>
        <taxon>Dothideomycetidae</taxon>
        <taxon>Mycosphaerellales</taxon>
        <taxon>Mycosphaerellaceae</taxon>
        <taxon>Cercospora</taxon>
    </lineage>
</organism>
<dbReference type="EMBL" id="BOLY01000008">
    <property type="protein sequence ID" value="GIZ48220.1"/>
    <property type="molecule type" value="Genomic_DNA"/>
</dbReference>